<feature type="domain" description="Nitrile hydratase beta subunit-like N-terminal" evidence="1">
    <location>
        <begin position="12"/>
        <end position="109"/>
    </location>
</feature>
<keyword evidence="3" id="KW-1185">Reference proteome</keyword>
<dbReference type="Gene3D" id="1.10.472.20">
    <property type="entry name" value="Nitrile hydratase, beta subunit"/>
    <property type="match status" value="1"/>
</dbReference>
<gene>
    <name evidence="2" type="ORF">EES38_00295</name>
</gene>
<proteinExistence type="predicted"/>
<organism evidence="2 3">
    <name type="scientific">Vibrio viridaestus</name>
    <dbReference type="NCBI Taxonomy" id="2487322"/>
    <lineage>
        <taxon>Bacteria</taxon>
        <taxon>Pseudomonadati</taxon>
        <taxon>Pseudomonadota</taxon>
        <taxon>Gammaproteobacteria</taxon>
        <taxon>Vibrionales</taxon>
        <taxon>Vibrionaceae</taxon>
        <taxon>Vibrio</taxon>
    </lineage>
</organism>
<comment type="caution">
    <text evidence="2">The sequence shown here is derived from an EMBL/GenBank/DDBJ whole genome shotgun (WGS) entry which is preliminary data.</text>
</comment>
<dbReference type="EMBL" id="RJVQ01000001">
    <property type="protein sequence ID" value="RQW64525.1"/>
    <property type="molecule type" value="Genomic_DNA"/>
</dbReference>
<dbReference type="InterPro" id="IPR042262">
    <property type="entry name" value="CN_hydtase_beta_C"/>
</dbReference>
<name>A0A3N9TLN7_9VIBR</name>
<accession>A0A3N9TLN7</accession>
<evidence type="ECO:0000259" key="1">
    <source>
        <dbReference type="Pfam" id="PF21006"/>
    </source>
</evidence>
<dbReference type="Proteomes" id="UP000281112">
    <property type="component" value="Unassembled WGS sequence"/>
</dbReference>
<dbReference type="AlphaFoldDB" id="A0A3N9TLN7"/>
<protein>
    <submittedName>
        <fullName evidence="2">Nitrile hydratase subunit beta</fullName>
    </submittedName>
</protein>
<dbReference type="OrthoDB" id="3478924at2"/>
<dbReference type="InterPro" id="IPR049054">
    <property type="entry name" value="CN_hydtase_beta-like_N"/>
</dbReference>
<dbReference type="SUPFAM" id="SSF50090">
    <property type="entry name" value="Electron transport accessory proteins"/>
    <property type="match status" value="1"/>
</dbReference>
<dbReference type="InterPro" id="IPR008990">
    <property type="entry name" value="Elect_transpt_acc-like_dom_sf"/>
</dbReference>
<evidence type="ECO:0000313" key="2">
    <source>
        <dbReference type="EMBL" id="RQW64525.1"/>
    </source>
</evidence>
<evidence type="ECO:0000313" key="3">
    <source>
        <dbReference type="Proteomes" id="UP000281112"/>
    </source>
</evidence>
<dbReference type="Pfam" id="PF21006">
    <property type="entry name" value="NHase_beta_N"/>
    <property type="match status" value="1"/>
</dbReference>
<reference evidence="2 3" key="1">
    <citation type="submission" date="2018-11" db="EMBL/GenBank/DDBJ databases">
        <title>Vibrio LJC006 sp. nov., isolated from seawater during the bloom of the enteromorpha.</title>
        <authorList>
            <person name="Liang J."/>
        </authorList>
    </citation>
    <scope>NUCLEOTIDE SEQUENCE [LARGE SCALE GENOMIC DNA]</scope>
    <source>
        <strain evidence="2 3">LJC006</strain>
    </source>
</reference>
<sequence length="118" mass="13798">MSRNNGSGGSLMNSIHDMGGMLCYGPIEYDGGSEAPFRHDWERRTFGIHMLTQLEGMMYPDECRHEMEKMHPVEYLDAPYYEHWLYATENLLFAKGILTREEVAERIEMLRTEMKGEE</sequence>